<dbReference type="KEGG" id="nsm:JO391_06960"/>
<dbReference type="RefSeq" id="WP_220663659.1">
    <property type="nucleotide sequence ID" value="NZ_CP069370.1"/>
</dbReference>
<dbReference type="InterPro" id="IPR018511">
    <property type="entry name" value="Hemolysin-typ_Ca-bd_CS"/>
</dbReference>
<keyword evidence="3" id="KW-1185">Reference proteome</keyword>
<evidence type="ECO:0000259" key="1">
    <source>
        <dbReference type="Pfam" id="PF00188"/>
    </source>
</evidence>
<dbReference type="InterPro" id="IPR011049">
    <property type="entry name" value="Serralysin-like_metalloprot_C"/>
</dbReference>
<gene>
    <name evidence="2" type="ORF">JO391_06960</name>
</gene>
<dbReference type="Proteomes" id="UP000826300">
    <property type="component" value="Chromosome"/>
</dbReference>
<dbReference type="EMBL" id="CP069370">
    <property type="protein sequence ID" value="QYZ71238.1"/>
    <property type="molecule type" value="Genomic_DNA"/>
</dbReference>
<name>A0A8G0ZW18_9RHOB</name>
<dbReference type="SUPFAM" id="SSF51120">
    <property type="entry name" value="beta-Roll"/>
    <property type="match status" value="1"/>
</dbReference>
<sequence length="415" mass="42572">MALSATEQYLLELINRARLDPAGEAARLGIDLNSGLSPGTISASAKQVLAPNALLDQAATSHSLWMLQTDTFSHTGSGGSTPGTRATTAGYKWSILGENISYRGTTGTVDAAAYIEQQHYDLFKSSGHRLNMLNSSYREIGVSQELGQFTSGSTTFNASMVTELFGTSGSASFVTGVAYADRDKDGFYSIGEGRSGVSLNAAGQGTSTAEAGGYAIAVSSSAISSAVAVTGTVGAQAFSVTLDLTSGNAKLDIVGAQMLLSSVDIDLVSGIQNARLLGVAAIDATGTDLANRLIGNSGANTISGQGGNDTLLGSGGNDVLLGGRGNDRLVGGPGRDTFVFGPDMGIDEVSDFSPTLDRLRLDDVIWGAGHSAQSLVSTFAEVTARGVLFDFDPSNQILLVGLTSTSNLDALIDII</sequence>
<dbReference type="PANTHER" id="PTHR31157">
    <property type="entry name" value="SCP DOMAIN-CONTAINING PROTEIN"/>
    <property type="match status" value="1"/>
</dbReference>
<organism evidence="2 3">
    <name type="scientific">Neotabrizicola shimadae</name>
    <dbReference type="NCBI Taxonomy" id="2807096"/>
    <lineage>
        <taxon>Bacteria</taxon>
        <taxon>Pseudomonadati</taxon>
        <taxon>Pseudomonadota</taxon>
        <taxon>Alphaproteobacteria</taxon>
        <taxon>Rhodobacterales</taxon>
        <taxon>Paracoccaceae</taxon>
        <taxon>Neotabrizicola</taxon>
    </lineage>
</organism>
<dbReference type="Pfam" id="PF00188">
    <property type="entry name" value="CAP"/>
    <property type="match status" value="1"/>
</dbReference>
<dbReference type="Gene3D" id="2.150.10.10">
    <property type="entry name" value="Serralysin-like metalloprotease, C-terminal"/>
    <property type="match status" value="1"/>
</dbReference>
<dbReference type="Pfam" id="PF00353">
    <property type="entry name" value="HemolysinCabind"/>
    <property type="match status" value="1"/>
</dbReference>
<accession>A0A8G0ZW18</accession>
<dbReference type="AlphaFoldDB" id="A0A8G0ZW18"/>
<proteinExistence type="predicted"/>
<dbReference type="InterPro" id="IPR035940">
    <property type="entry name" value="CAP_sf"/>
</dbReference>
<dbReference type="InterPro" id="IPR001343">
    <property type="entry name" value="Hemolysn_Ca-bd"/>
</dbReference>
<dbReference type="SUPFAM" id="SSF55797">
    <property type="entry name" value="PR-1-like"/>
    <property type="match status" value="1"/>
</dbReference>
<evidence type="ECO:0000313" key="2">
    <source>
        <dbReference type="EMBL" id="QYZ71238.1"/>
    </source>
</evidence>
<protein>
    <recommendedName>
        <fullName evidence="1">SCP domain-containing protein</fullName>
    </recommendedName>
</protein>
<dbReference type="PRINTS" id="PR00313">
    <property type="entry name" value="CABNDNGRPT"/>
</dbReference>
<dbReference type="CDD" id="cd05379">
    <property type="entry name" value="CAP_bacterial"/>
    <property type="match status" value="1"/>
</dbReference>
<dbReference type="PANTHER" id="PTHR31157:SF1">
    <property type="entry name" value="SCP DOMAIN-CONTAINING PROTEIN"/>
    <property type="match status" value="1"/>
</dbReference>
<dbReference type="InterPro" id="IPR014044">
    <property type="entry name" value="CAP_dom"/>
</dbReference>
<dbReference type="Gene3D" id="3.40.33.10">
    <property type="entry name" value="CAP"/>
    <property type="match status" value="1"/>
</dbReference>
<dbReference type="PROSITE" id="PS00330">
    <property type="entry name" value="HEMOLYSIN_CALCIUM"/>
    <property type="match status" value="2"/>
</dbReference>
<evidence type="ECO:0000313" key="3">
    <source>
        <dbReference type="Proteomes" id="UP000826300"/>
    </source>
</evidence>
<reference evidence="2" key="1">
    <citation type="submission" date="2021-02" db="EMBL/GenBank/DDBJ databases">
        <title>Rhodobacter shimadae sp. nov., an aerobic anoxygenic phototrophic bacterium isolated from a hot spring.</title>
        <authorList>
            <person name="Muramatsu S."/>
            <person name="Haruta S."/>
            <person name="Hirose S."/>
            <person name="Hanada S."/>
        </authorList>
    </citation>
    <scope>NUCLEOTIDE SEQUENCE</scope>
    <source>
        <strain evidence="2">N10</strain>
    </source>
</reference>
<feature type="domain" description="SCP" evidence="1">
    <location>
        <begin position="11"/>
        <end position="143"/>
    </location>
</feature>
<dbReference type="GO" id="GO:0005509">
    <property type="term" value="F:calcium ion binding"/>
    <property type="evidence" value="ECO:0007669"/>
    <property type="project" value="InterPro"/>
</dbReference>